<proteinExistence type="predicted"/>
<keyword evidence="3 6" id="KW-0812">Transmembrane</keyword>
<feature type="transmembrane region" description="Helical" evidence="6">
    <location>
        <begin position="372"/>
        <end position="391"/>
    </location>
</feature>
<feature type="transmembrane region" description="Helical" evidence="6">
    <location>
        <begin position="111"/>
        <end position="129"/>
    </location>
</feature>
<dbReference type="CDD" id="cd17316">
    <property type="entry name" value="MFS_SV2_like"/>
    <property type="match status" value="1"/>
</dbReference>
<keyword evidence="5 6" id="KW-0472">Membrane</keyword>
<dbReference type="InterPro" id="IPR005829">
    <property type="entry name" value="Sugar_transporter_CS"/>
</dbReference>
<evidence type="ECO:0000313" key="9">
    <source>
        <dbReference type="EMBL" id="KAL0480552.1"/>
    </source>
</evidence>
<feature type="transmembrane region" description="Helical" evidence="6">
    <location>
        <begin position="287"/>
        <end position="306"/>
    </location>
</feature>
<keyword evidence="4 6" id="KW-1133">Transmembrane helix</keyword>
<dbReference type="InterPro" id="IPR020846">
    <property type="entry name" value="MFS_dom"/>
</dbReference>
<dbReference type="EMBL" id="JAOPGA020000507">
    <property type="protein sequence ID" value="KAL0479179.1"/>
    <property type="molecule type" value="Genomic_DNA"/>
</dbReference>
<feature type="transmembrane region" description="Helical" evidence="6">
    <location>
        <begin position="80"/>
        <end position="99"/>
    </location>
</feature>
<dbReference type="SUPFAM" id="SSF103473">
    <property type="entry name" value="MFS general substrate transporter"/>
    <property type="match status" value="1"/>
</dbReference>
<feature type="transmembrane region" description="Helical" evidence="6">
    <location>
        <begin position="435"/>
        <end position="455"/>
    </location>
</feature>
<evidence type="ECO:0000256" key="6">
    <source>
        <dbReference type="SAM" id="Phobius"/>
    </source>
</evidence>
<dbReference type="Proteomes" id="UP001431209">
    <property type="component" value="Unassembled WGS sequence"/>
</dbReference>
<name>A0AAW2YTU2_9EUKA</name>
<dbReference type="Gene3D" id="1.20.1250.20">
    <property type="entry name" value="MFS general substrate transporter like domains"/>
    <property type="match status" value="1"/>
</dbReference>
<dbReference type="InterPro" id="IPR036259">
    <property type="entry name" value="MFS_trans_sf"/>
</dbReference>
<comment type="caution">
    <text evidence="9">The sequence shown here is derived from an EMBL/GenBank/DDBJ whole genome shotgun (WGS) entry which is preliminary data.</text>
</comment>
<feature type="transmembrane region" description="Helical" evidence="6">
    <location>
        <begin position="347"/>
        <end position="366"/>
    </location>
</feature>
<dbReference type="PANTHER" id="PTHR23511:SF5">
    <property type="entry name" value="MAJOR FACILITATOR-TYPE TRANSPORTER HXNZ-RELATED"/>
    <property type="match status" value="1"/>
</dbReference>
<evidence type="ECO:0000313" key="10">
    <source>
        <dbReference type="Proteomes" id="UP001431209"/>
    </source>
</evidence>
<dbReference type="EMBL" id="JAOPGA020000668">
    <property type="protein sequence ID" value="KAL0480552.1"/>
    <property type="molecule type" value="Genomic_DNA"/>
</dbReference>
<comment type="subcellular location">
    <subcellularLocation>
        <location evidence="1">Membrane</location>
        <topology evidence="1">Multi-pass membrane protein</topology>
    </subcellularLocation>
</comment>
<feature type="transmembrane region" description="Helical" evidence="6">
    <location>
        <begin position="412"/>
        <end position="429"/>
    </location>
</feature>
<dbReference type="PANTHER" id="PTHR23511">
    <property type="entry name" value="SYNAPTIC VESICLE GLYCOPROTEIN 2"/>
    <property type="match status" value="1"/>
</dbReference>
<feature type="transmembrane region" description="Helical" evidence="6">
    <location>
        <begin position="318"/>
        <end position="340"/>
    </location>
</feature>
<gene>
    <name evidence="9" type="ORF">AKO1_006819</name>
    <name evidence="8" type="ORF">AKO1_009588</name>
</gene>
<keyword evidence="2" id="KW-0813">Transport</keyword>
<keyword evidence="10" id="KW-1185">Reference proteome</keyword>
<evidence type="ECO:0000256" key="5">
    <source>
        <dbReference type="ARBA" id="ARBA00023136"/>
    </source>
</evidence>
<dbReference type="GO" id="GO:0022857">
    <property type="term" value="F:transmembrane transporter activity"/>
    <property type="evidence" value="ECO:0007669"/>
    <property type="project" value="InterPro"/>
</dbReference>
<dbReference type="InterPro" id="IPR005828">
    <property type="entry name" value="MFS_sugar_transport-like"/>
</dbReference>
<dbReference type="PROSITE" id="PS50850">
    <property type="entry name" value="MFS"/>
    <property type="match status" value="1"/>
</dbReference>
<feature type="transmembrane region" description="Helical" evidence="6">
    <location>
        <begin position="202"/>
        <end position="223"/>
    </location>
</feature>
<feature type="domain" description="Major facilitator superfamily (MFS) profile" evidence="7">
    <location>
        <begin position="46"/>
        <end position="460"/>
    </location>
</feature>
<evidence type="ECO:0000256" key="4">
    <source>
        <dbReference type="ARBA" id="ARBA00022989"/>
    </source>
</evidence>
<reference evidence="9 10" key="1">
    <citation type="submission" date="2024-03" db="EMBL/GenBank/DDBJ databases">
        <title>The Acrasis kona genome and developmental transcriptomes reveal deep origins of eukaryotic multicellular pathways.</title>
        <authorList>
            <person name="Sheikh S."/>
            <person name="Fu C.-J."/>
            <person name="Brown M.W."/>
            <person name="Baldauf S.L."/>
        </authorList>
    </citation>
    <scope>NUCLEOTIDE SEQUENCE [LARGE SCALE GENOMIC DNA]</scope>
    <source>
        <strain evidence="9 10">ATCC MYA-3509</strain>
    </source>
</reference>
<sequence length="512" mass="56321">MSSFDDDHRTALMTPDPEGDMNEVTRTYSFDDAMEEIGFGQYHFILMQVCGAGYFFDGIELSLSSFIIDPIIVEMNISDVAAAALGSIVFIGMAFGAYLSGVIADKYGRKPIFCGSVLVVSMFGLLSAFSPNYPILMILRFFVGVGLGGIPPTDHSMLMEFSPKSSRGLSMGSLQVYNAVGGMFECLLAYLCLGRGFNVNGWRYLVGASAAPGFFIFFARLFVSESPRYMMINGRYNETKELIKKIALTNGKEEPVGRLIAPVPESKLSVVNQLLGVLSRGYLRSTLLLWLVWFLIAYGGWGFSFLSPLTYEKLGANTYLSTFYGSLVTFVGSVLVMFYINLVRRKPVLIVGFLLSGVLLAVTGAYNNVTYMTVFITVSSFVITPPWNALYVLTAETYPTSFRATAMGSCSVFYRLGATVTSLSGLPLLSAYGYVWPYFSFGLALLIAGFLCIFLPNDVLGQSSEDVAHERKSHGGDLIQPHIQEKVLELGSAQELDDFDNNEYNKLENKDD</sequence>
<dbReference type="AlphaFoldDB" id="A0AAW2YTU2"/>
<evidence type="ECO:0000256" key="3">
    <source>
        <dbReference type="ARBA" id="ARBA00022692"/>
    </source>
</evidence>
<evidence type="ECO:0000256" key="2">
    <source>
        <dbReference type="ARBA" id="ARBA00022448"/>
    </source>
</evidence>
<dbReference type="PROSITE" id="PS00216">
    <property type="entry name" value="SUGAR_TRANSPORT_1"/>
    <property type="match status" value="1"/>
</dbReference>
<protein>
    <submittedName>
        <fullName evidence="9">Svop</fullName>
    </submittedName>
</protein>
<dbReference type="Pfam" id="PF00083">
    <property type="entry name" value="Sugar_tr"/>
    <property type="match status" value="1"/>
</dbReference>
<accession>A0AAW2YTU2</accession>
<evidence type="ECO:0000259" key="7">
    <source>
        <dbReference type="PROSITE" id="PS50850"/>
    </source>
</evidence>
<organism evidence="9 10">
    <name type="scientific">Acrasis kona</name>
    <dbReference type="NCBI Taxonomy" id="1008807"/>
    <lineage>
        <taxon>Eukaryota</taxon>
        <taxon>Discoba</taxon>
        <taxon>Heterolobosea</taxon>
        <taxon>Tetramitia</taxon>
        <taxon>Eutetramitia</taxon>
        <taxon>Acrasidae</taxon>
        <taxon>Acrasis</taxon>
    </lineage>
</organism>
<evidence type="ECO:0000313" key="8">
    <source>
        <dbReference type="EMBL" id="KAL0479179.1"/>
    </source>
</evidence>
<dbReference type="GO" id="GO:0016020">
    <property type="term" value="C:membrane"/>
    <property type="evidence" value="ECO:0007669"/>
    <property type="project" value="UniProtKB-SubCell"/>
</dbReference>
<evidence type="ECO:0000256" key="1">
    <source>
        <dbReference type="ARBA" id="ARBA00004141"/>
    </source>
</evidence>